<reference evidence="1 2" key="1">
    <citation type="submission" date="2020-08" db="EMBL/GenBank/DDBJ databases">
        <title>Genomic Encyclopedia of Type Strains, Phase IV (KMG-IV): sequencing the most valuable type-strain genomes for metagenomic binning, comparative biology and taxonomic classification.</title>
        <authorList>
            <person name="Goeker M."/>
        </authorList>
    </citation>
    <scope>NUCLEOTIDE SEQUENCE [LARGE SCALE GENOMIC DNA]</scope>
    <source>
        <strain evidence="1 2">DSM 22071</strain>
    </source>
</reference>
<proteinExistence type="predicted"/>
<gene>
    <name evidence="1" type="ORF">HNR37_000573</name>
</gene>
<evidence type="ECO:0000313" key="1">
    <source>
        <dbReference type="EMBL" id="MBB5021267.1"/>
    </source>
</evidence>
<keyword evidence="2" id="KW-1185">Reference proteome</keyword>
<dbReference type="Gene3D" id="3.30.420.40">
    <property type="match status" value="2"/>
</dbReference>
<name>A0A7W7Y3R4_9BACT</name>
<protein>
    <submittedName>
        <fullName evidence="1">MSHA biogenesis protein MshI</fullName>
    </submittedName>
</protein>
<dbReference type="EMBL" id="JACHID010000002">
    <property type="protein sequence ID" value="MBB5021267.1"/>
    <property type="molecule type" value="Genomic_DNA"/>
</dbReference>
<dbReference type="SUPFAM" id="SSF53067">
    <property type="entry name" value="Actin-like ATPase domain"/>
    <property type="match status" value="1"/>
</dbReference>
<organism evidence="1 2">
    <name type="scientific">Desulfurispira natronophila</name>
    <dbReference type="NCBI Taxonomy" id="682562"/>
    <lineage>
        <taxon>Bacteria</taxon>
        <taxon>Pseudomonadati</taxon>
        <taxon>Chrysiogenota</taxon>
        <taxon>Chrysiogenia</taxon>
        <taxon>Chrysiogenales</taxon>
        <taxon>Chrysiogenaceae</taxon>
        <taxon>Desulfurispira</taxon>
    </lineage>
</organism>
<comment type="caution">
    <text evidence="1">The sequence shown here is derived from an EMBL/GenBank/DDBJ whole genome shotgun (WGS) entry which is preliminary data.</text>
</comment>
<dbReference type="AlphaFoldDB" id="A0A7W7Y3R4"/>
<dbReference type="Gene3D" id="3.30.1490.300">
    <property type="match status" value="1"/>
</dbReference>
<dbReference type="RefSeq" id="WP_183729650.1">
    <property type="nucleotide sequence ID" value="NZ_JACHID010000002.1"/>
</dbReference>
<dbReference type="InterPro" id="IPR043129">
    <property type="entry name" value="ATPase_NBD"/>
</dbReference>
<sequence>MFHFPFPRRKSDDTVLFGAEFTPSGVAVACIQRERGRLELLHCQFLPADKSSQREVLRDFVYRHGLAGTSCAVVLHPSQYQLLFVDRPEGVPVAELAEALRWRVKDLIQVPVAEAVIEAIALPQDAFRGRMEMTYAMVTSQQTVQETVRMVKSSGLALKFIDVGEMALRNLGLLLRSADESIGVLRLEEQGGSITLMQSDFLYLCRRIESGLASLQSSEDGEAGIVEDPNFAFLAPASDPAEGLLLEIQRSLDYYESQIGKGTVNRVFVMPVEAELPLGFLQERLGIAIERVDISKILHTDLHLGTEVQQACICAIGGALRQGGE</sequence>
<evidence type="ECO:0000313" key="2">
    <source>
        <dbReference type="Proteomes" id="UP000528322"/>
    </source>
</evidence>
<accession>A0A7W7Y3R4</accession>
<dbReference type="Proteomes" id="UP000528322">
    <property type="component" value="Unassembled WGS sequence"/>
</dbReference>